<keyword evidence="2" id="KW-1185">Reference proteome</keyword>
<dbReference type="Proteomes" id="UP000789860">
    <property type="component" value="Unassembled WGS sequence"/>
</dbReference>
<evidence type="ECO:0000313" key="1">
    <source>
        <dbReference type="EMBL" id="CAG8461762.1"/>
    </source>
</evidence>
<name>A0ACA9KAI3_9GLOM</name>
<proteinExistence type="predicted"/>
<accession>A0ACA9KAI3</accession>
<gene>
    <name evidence="1" type="ORF">SCALOS_LOCUS1647</name>
</gene>
<sequence>MTAVVEKILIKCYYSTTAPYLIHITEMIRKNSVLYINRKLILYDDVNYVHVKSISFSDSQKKEIGEATSVKPLWESENLNELSETNTVIQTIATVSDLTKEALTNFTELDIPSSTPADPQVNNYT</sequence>
<dbReference type="EMBL" id="CAJVPM010001195">
    <property type="protein sequence ID" value="CAG8461762.1"/>
    <property type="molecule type" value="Genomic_DNA"/>
</dbReference>
<evidence type="ECO:0000313" key="2">
    <source>
        <dbReference type="Proteomes" id="UP000789860"/>
    </source>
</evidence>
<protein>
    <submittedName>
        <fullName evidence="1">8497_t:CDS:1</fullName>
    </submittedName>
</protein>
<organism evidence="1 2">
    <name type="scientific">Scutellospora calospora</name>
    <dbReference type="NCBI Taxonomy" id="85575"/>
    <lineage>
        <taxon>Eukaryota</taxon>
        <taxon>Fungi</taxon>
        <taxon>Fungi incertae sedis</taxon>
        <taxon>Mucoromycota</taxon>
        <taxon>Glomeromycotina</taxon>
        <taxon>Glomeromycetes</taxon>
        <taxon>Diversisporales</taxon>
        <taxon>Gigasporaceae</taxon>
        <taxon>Scutellospora</taxon>
    </lineage>
</organism>
<comment type="caution">
    <text evidence="1">The sequence shown here is derived from an EMBL/GenBank/DDBJ whole genome shotgun (WGS) entry which is preliminary data.</text>
</comment>
<reference evidence="1" key="1">
    <citation type="submission" date="2021-06" db="EMBL/GenBank/DDBJ databases">
        <authorList>
            <person name="Kallberg Y."/>
            <person name="Tangrot J."/>
            <person name="Rosling A."/>
        </authorList>
    </citation>
    <scope>NUCLEOTIDE SEQUENCE</scope>
    <source>
        <strain evidence="1">AU212A</strain>
    </source>
</reference>